<dbReference type="FunFam" id="3.20.20.100:FF:000002">
    <property type="entry name" value="2,5-diketo-D-gluconic acid reductase A"/>
    <property type="match status" value="1"/>
</dbReference>
<organism evidence="8">
    <name type="scientific">Aplanochytrium stocchinoi</name>
    <dbReference type="NCBI Taxonomy" id="215587"/>
    <lineage>
        <taxon>Eukaryota</taxon>
        <taxon>Sar</taxon>
        <taxon>Stramenopiles</taxon>
        <taxon>Bigyra</taxon>
        <taxon>Labyrinthulomycetes</taxon>
        <taxon>Thraustochytrida</taxon>
        <taxon>Thraustochytriidae</taxon>
        <taxon>Aplanochytrium</taxon>
    </lineage>
</organism>
<gene>
    <name evidence="8" type="ORF">ASTO00021_LOCUS15394</name>
</gene>
<dbReference type="PANTHER" id="PTHR43827">
    <property type="entry name" value="2,5-DIKETO-D-GLUCONIC ACID REDUCTASE"/>
    <property type="match status" value="1"/>
</dbReference>
<feature type="domain" description="NADP-dependent oxidoreductase" evidence="7">
    <location>
        <begin position="31"/>
        <end position="259"/>
    </location>
</feature>
<name>A0A7S3PNN5_9STRA</name>
<dbReference type="PRINTS" id="PR00069">
    <property type="entry name" value="ALDKETRDTASE"/>
</dbReference>
<evidence type="ECO:0000313" key="8">
    <source>
        <dbReference type="EMBL" id="CAE0445375.1"/>
    </source>
</evidence>
<evidence type="ECO:0000256" key="4">
    <source>
        <dbReference type="PIRSR" id="PIRSR000097-1"/>
    </source>
</evidence>
<protein>
    <recommendedName>
        <fullName evidence="7">NADP-dependent oxidoreductase domain-containing protein</fullName>
    </recommendedName>
</protein>
<dbReference type="PROSITE" id="PS00063">
    <property type="entry name" value="ALDOKETO_REDUCTASE_3"/>
    <property type="match status" value="1"/>
</dbReference>
<dbReference type="GO" id="GO:0016616">
    <property type="term" value="F:oxidoreductase activity, acting on the CH-OH group of donors, NAD or NADP as acceptor"/>
    <property type="evidence" value="ECO:0007669"/>
    <property type="project" value="UniProtKB-ARBA"/>
</dbReference>
<dbReference type="PIRSF" id="PIRSF000097">
    <property type="entry name" value="AKR"/>
    <property type="match status" value="1"/>
</dbReference>
<keyword evidence="3" id="KW-0560">Oxidoreductase</keyword>
<dbReference type="PANTHER" id="PTHR43827:SF3">
    <property type="entry name" value="NADP-DEPENDENT OXIDOREDUCTASE DOMAIN-CONTAINING PROTEIN"/>
    <property type="match status" value="1"/>
</dbReference>
<proteinExistence type="inferred from homology"/>
<dbReference type="Pfam" id="PF00248">
    <property type="entry name" value="Aldo_ket_red"/>
    <property type="match status" value="1"/>
</dbReference>
<evidence type="ECO:0000256" key="5">
    <source>
        <dbReference type="PIRSR" id="PIRSR000097-2"/>
    </source>
</evidence>
<dbReference type="EMBL" id="HBIN01020161">
    <property type="protein sequence ID" value="CAE0445375.1"/>
    <property type="molecule type" value="Transcribed_RNA"/>
</dbReference>
<evidence type="ECO:0000256" key="2">
    <source>
        <dbReference type="ARBA" id="ARBA00022857"/>
    </source>
</evidence>
<evidence type="ECO:0000256" key="6">
    <source>
        <dbReference type="PIRSR" id="PIRSR000097-3"/>
    </source>
</evidence>
<dbReference type="AlphaFoldDB" id="A0A7S3PNN5"/>
<comment type="similarity">
    <text evidence="1">Belongs to the aldo/keto reductase family.</text>
</comment>
<dbReference type="InterPro" id="IPR023210">
    <property type="entry name" value="NADP_OxRdtase_dom"/>
</dbReference>
<dbReference type="PROSITE" id="PS00062">
    <property type="entry name" value="ALDOKETO_REDUCTASE_2"/>
    <property type="match status" value="1"/>
</dbReference>
<feature type="active site" description="Proton donor" evidence="4">
    <location>
        <position position="53"/>
    </location>
</feature>
<evidence type="ECO:0000256" key="3">
    <source>
        <dbReference type="ARBA" id="ARBA00023002"/>
    </source>
</evidence>
<evidence type="ECO:0000256" key="1">
    <source>
        <dbReference type="ARBA" id="ARBA00007905"/>
    </source>
</evidence>
<feature type="binding site" evidence="5">
    <location>
        <position position="110"/>
    </location>
    <ligand>
        <name>substrate</name>
    </ligand>
</feature>
<dbReference type="PROSITE" id="PS00798">
    <property type="entry name" value="ALDOKETO_REDUCTASE_1"/>
    <property type="match status" value="1"/>
</dbReference>
<dbReference type="InterPro" id="IPR020471">
    <property type="entry name" value="AKR"/>
</dbReference>
<sequence>MPSALEDTVRLHNGVEMPAFGLGTYLNTGKSCASAVSNALEAGYRLIDTASMYGNEREIGEAIRDSNVPRDQIFIVSKYYPTKGYEDALASFERTRSKLGVEFLDLYLIHWPGGGRKSRLGTWKAFEELYKSGKVRAIGVSNYLEDHINEIQNDESLHIMPMVNQCEFHLRNQYCELKAFCKYRGIAFMSYMPFGGESAPLLSNEKVADIARKINKSPAQVILRWIRNQGIICIPKTSSKERLLENSDIDFVLSDEDNHTFFGMDESYHYDWDPNSVSSL</sequence>
<dbReference type="Gene3D" id="3.20.20.100">
    <property type="entry name" value="NADP-dependent oxidoreductase domain"/>
    <property type="match status" value="1"/>
</dbReference>
<dbReference type="InterPro" id="IPR036812">
    <property type="entry name" value="NAD(P)_OxRdtase_dom_sf"/>
</dbReference>
<accession>A0A7S3PNN5</accession>
<dbReference type="CDD" id="cd19071">
    <property type="entry name" value="AKR_AKR1-5-like"/>
    <property type="match status" value="1"/>
</dbReference>
<dbReference type="SUPFAM" id="SSF51430">
    <property type="entry name" value="NAD(P)-linked oxidoreductase"/>
    <property type="match status" value="1"/>
</dbReference>
<dbReference type="InterPro" id="IPR018170">
    <property type="entry name" value="Aldo/ket_reductase_CS"/>
</dbReference>
<keyword evidence="2" id="KW-0521">NADP</keyword>
<feature type="site" description="Lowers pKa of active site Tyr" evidence="6">
    <location>
        <position position="78"/>
    </location>
</feature>
<reference evidence="8" key="1">
    <citation type="submission" date="2021-01" db="EMBL/GenBank/DDBJ databases">
        <authorList>
            <person name="Corre E."/>
            <person name="Pelletier E."/>
            <person name="Niang G."/>
            <person name="Scheremetjew M."/>
            <person name="Finn R."/>
            <person name="Kale V."/>
            <person name="Holt S."/>
            <person name="Cochrane G."/>
            <person name="Meng A."/>
            <person name="Brown T."/>
            <person name="Cohen L."/>
        </authorList>
    </citation>
    <scope>NUCLEOTIDE SEQUENCE</scope>
    <source>
        <strain evidence="8">GSBS06</strain>
    </source>
</reference>
<evidence type="ECO:0000259" key="7">
    <source>
        <dbReference type="Pfam" id="PF00248"/>
    </source>
</evidence>